<dbReference type="GO" id="GO:0016020">
    <property type="term" value="C:membrane"/>
    <property type="evidence" value="ECO:0007669"/>
    <property type="project" value="UniProtKB-SubCell"/>
</dbReference>
<dbReference type="STRING" id="3880.A0A072TEV6"/>
<keyword evidence="9" id="KW-1185">Reference proteome</keyword>
<dbReference type="EMBL" id="KL403191">
    <property type="protein sequence ID" value="KEH15882.1"/>
    <property type="molecule type" value="Genomic_DNA"/>
</dbReference>
<keyword evidence="7" id="KW-0418">Kinase</keyword>
<dbReference type="Gene3D" id="3.80.10.10">
    <property type="entry name" value="Ribonuclease Inhibitor"/>
    <property type="match status" value="1"/>
</dbReference>
<gene>
    <name evidence="7" type="ORF">MTR_0466s0010</name>
</gene>
<reference evidence="8" key="3">
    <citation type="submission" date="2015-06" db="UniProtKB">
        <authorList>
            <consortium name="EnsemblPlants"/>
        </authorList>
    </citation>
    <scope>IDENTIFICATION</scope>
    <source>
        <strain evidence="8">cv. Jemalong A17</strain>
    </source>
</reference>
<keyword evidence="2" id="KW-0433">Leucine-rich repeat</keyword>
<protein>
    <submittedName>
        <fullName evidence="7">LRR receptor-like kinase</fullName>
    </submittedName>
</protein>
<evidence type="ECO:0000256" key="3">
    <source>
        <dbReference type="ARBA" id="ARBA00022729"/>
    </source>
</evidence>
<dbReference type="InterPro" id="IPR032675">
    <property type="entry name" value="LRR_dom_sf"/>
</dbReference>
<keyword evidence="5" id="KW-0472">Membrane</keyword>
<dbReference type="InterPro" id="IPR001611">
    <property type="entry name" value="Leu-rich_rpt"/>
</dbReference>
<keyword evidence="6" id="KW-0325">Glycoprotein</keyword>
<dbReference type="AlphaFoldDB" id="A0A072TEV6"/>
<evidence type="ECO:0000256" key="6">
    <source>
        <dbReference type="ARBA" id="ARBA00023180"/>
    </source>
</evidence>
<evidence type="ECO:0000256" key="5">
    <source>
        <dbReference type="ARBA" id="ARBA00023136"/>
    </source>
</evidence>
<feature type="non-terminal residue" evidence="7">
    <location>
        <position position="1"/>
    </location>
</feature>
<sequence>EIPKGILGDLRRLNTLHLGNNQLSGNISLIFKFNSSLLQEIDLSYNNLSGNLPSCICHELPNLRIFYLHHNDISGNMSTVWNQCEELEILSLAFNSFNKGPMPDGIRNMTKLQELYLMRNNLEGEIPWLNNMTSLRVVNFAFNNLNGRLPNDFFNQLPQLRNFSLYNNQFEGSIPQSIGNCTSLIYLDLSSNFLTGM</sequence>
<dbReference type="SUPFAM" id="SSF52058">
    <property type="entry name" value="L domain-like"/>
    <property type="match status" value="1"/>
</dbReference>
<dbReference type="HOGENOM" id="CLU_000288_18_22_1"/>
<reference evidence="7 9" key="1">
    <citation type="journal article" date="2011" name="Nature">
        <title>The Medicago genome provides insight into the evolution of rhizobial symbioses.</title>
        <authorList>
            <person name="Young N.D."/>
            <person name="Debelle F."/>
            <person name="Oldroyd G.E."/>
            <person name="Geurts R."/>
            <person name="Cannon S.B."/>
            <person name="Udvardi M.K."/>
            <person name="Benedito V.A."/>
            <person name="Mayer K.F."/>
            <person name="Gouzy J."/>
            <person name="Schoof H."/>
            <person name="Van de Peer Y."/>
            <person name="Proost S."/>
            <person name="Cook D.R."/>
            <person name="Meyers B.C."/>
            <person name="Spannagl M."/>
            <person name="Cheung F."/>
            <person name="De Mita S."/>
            <person name="Krishnakumar V."/>
            <person name="Gundlach H."/>
            <person name="Zhou S."/>
            <person name="Mudge J."/>
            <person name="Bharti A.K."/>
            <person name="Murray J.D."/>
            <person name="Naoumkina M.A."/>
            <person name="Rosen B."/>
            <person name="Silverstein K.A."/>
            <person name="Tang H."/>
            <person name="Rombauts S."/>
            <person name="Zhao P.X."/>
            <person name="Zhou P."/>
            <person name="Barbe V."/>
            <person name="Bardou P."/>
            <person name="Bechner M."/>
            <person name="Bellec A."/>
            <person name="Berger A."/>
            <person name="Berges H."/>
            <person name="Bidwell S."/>
            <person name="Bisseling T."/>
            <person name="Choisne N."/>
            <person name="Couloux A."/>
            <person name="Denny R."/>
            <person name="Deshpande S."/>
            <person name="Dai X."/>
            <person name="Doyle J.J."/>
            <person name="Dudez A.M."/>
            <person name="Farmer A.D."/>
            <person name="Fouteau S."/>
            <person name="Franken C."/>
            <person name="Gibelin C."/>
            <person name="Gish J."/>
            <person name="Goldstein S."/>
            <person name="Gonzalez A.J."/>
            <person name="Green P.J."/>
            <person name="Hallab A."/>
            <person name="Hartog M."/>
            <person name="Hua A."/>
            <person name="Humphray S.J."/>
            <person name="Jeong D.H."/>
            <person name="Jing Y."/>
            <person name="Jocker A."/>
            <person name="Kenton S.M."/>
            <person name="Kim D.J."/>
            <person name="Klee K."/>
            <person name="Lai H."/>
            <person name="Lang C."/>
            <person name="Lin S."/>
            <person name="Macmil S.L."/>
            <person name="Magdelenat G."/>
            <person name="Matthews L."/>
            <person name="McCorrison J."/>
            <person name="Monaghan E.L."/>
            <person name="Mun J.H."/>
            <person name="Najar F.Z."/>
            <person name="Nicholson C."/>
            <person name="Noirot C."/>
            <person name="O'Bleness M."/>
            <person name="Paule C.R."/>
            <person name="Poulain J."/>
            <person name="Prion F."/>
            <person name="Qin B."/>
            <person name="Qu C."/>
            <person name="Retzel E.F."/>
            <person name="Riddle C."/>
            <person name="Sallet E."/>
            <person name="Samain S."/>
            <person name="Samson N."/>
            <person name="Sanders I."/>
            <person name="Saurat O."/>
            <person name="Scarpelli C."/>
            <person name="Schiex T."/>
            <person name="Segurens B."/>
            <person name="Severin A.J."/>
            <person name="Sherrier D.J."/>
            <person name="Shi R."/>
            <person name="Sims S."/>
            <person name="Singer S.R."/>
            <person name="Sinharoy S."/>
            <person name="Sterck L."/>
            <person name="Viollet A."/>
            <person name="Wang B.B."/>
            <person name="Wang K."/>
            <person name="Wang M."/>
            <person name="Wang X."/>
            <person name="Warfsmann J."/>
            <person name="Weissenbach J."/>
            <person name="White D.D."/>
            <person name="White J.D."/>
            <person name="Wiley G.B."/>
            <person name="Wincker P."/>
            <person name="Xing Y."/>
            <person name="Yang L."/>
            <person name="Yao Z."/>
            <person name="Ying F."/>
            <person name="Zhai J."/>
            <person name="Zhou L."/>
            <person name="Zuber A."/>
            <person name="Denarie J."/>
            <person name="Dixon R.A."/>
            <person name="May G.D."/>
            <person name="Schwartz D.C."/>
            <person name="Rogers J."/>
            <person name="Quetier F."/>
            <person name="Town C.D."/>
            <person name="Roe B.A."/>
        </authorList>
    </citation>
    <scope>NUCLEOTIDE SEQUENCE [LARGE SCALE GENOMIC DNA]</scope>
    <source>
        <strain evidence="7">A17</strain>
        <strain evidence="8 9">cv. Jemalong A17</strain>
    </source>
</reference>
<evidence type="ECO:0000256" key="1">
    <source>
        <dbReference type="ARBA" id="ARBA00004370"/>
    </source>
</evidence>
<evidence type="ECO:0000313" key="7">
    <source>
        <dbReference type="EMBL" id="KEH15882.1"/>
    </source>
</evidence>
<feature type="non-terminal residue" evidence="7">
    <location>
        <position position="197"/>
    </location>
</feature>
<organism evidence="7 9">
    <name type="scientific">Medicago truncatula</name>
    <name type="common">Barrel medic</name>
    <name type="synonym">Medicago tribuloides</name>
    <dbReference type="NCBI Taxonomy" id="3880"/>
    <lineage>
        <taxon>Eukaryota</taxon>
        <taxon>Viridiplantae</taxon>
        <taxon>Streptophyta</taxon>
        <taxon>Embryophyta</taxon>
        <taxon>Tracheophyta</taxon>
        <taxon>Spermatophyta</taxon>
        <taxon>Magnoliopsida</taxon>
        <taxon>eudicotyledons</taxon>
        <taxon>Gunneridae</taxon>
        <taxon>Pentapetalae</taxon>
        <taxon>rosids</taxon>
        <taxon>fabids</taxon>
        <taxon>Fabales</taxon>
        <taxon>Fabaceae</taxon>
        <taxon>Papilionoideae</taxon>
        <taxon>50 kb inversion clade</taxon>
        <taxon>NPAAA clade</taxon>
        <taxon>Hologalegina</taxon>
        <taxon>IRL clade</taxon>
        <taxon>Trifolieae</taxon>
        <taxon>Medicago</taxon>
    </lineage>
</organism>
<dbReference type="EnsemblPlants" id="KEH15882">
    <property type="protein sequence ID" value="KEH15882"/>
    <property type="gene ID" value="MTR_0466s0010"/>
</dbReference>
<evidence type="ECO:0000313" key="9">
    <source>
        <dbReference type="Proteomes" id="UP000002051"/>
    </source>
</evidence>
<dbReference type="GO" id="GO:0016301">
    <property type="term" value="F:kinase activity"/>
    <property type="evidence" value="ECO:0007669"/>
    <property type="project" value="UniProtKB-KW"/>
</dbReference>
<name>A0A072TEV6_MEDTR</name>
<dbReference type="PANTHER" id="PTHR48060">
    <property type="entry name" value="DNA DAMAGE-REPAIR/TOLERATION PROTEIN DRT100"/>
    <property type="match status" value="1"/>
</dbReference>
<reference evidence="7 9" key="2">
    <citation type="journal article" date="2014" name="BMC Genomics">
        <title>An improved genome release (version Mt4.0) for the model legume Medicago truncatula.</title>
        <authorList>
            <person name="Tang H."/>
            <person name="Krishnakumar V."/>
            <person name="Bidwell S."/>
            <person name="Rosen B."/>
            <person name="Chan A."/>
            <person name="Zhou S."/>
            <person name="Gentzbittel L."/>
            <person name="Childs K.L."/>
            <person name="Yandell M."/>
            <person name="Gundlach H."/>
            <person name="Mayer K.F."/>
            <person name="Schwartz D.C."/>
            <person name="Town C.D."/>
        </authorList>
    </citation>
    <scope>GENOME REANNOTATION</scope>
    <source>
        <strain evidence="7">A17</strain>
        <strain evidence="8 9">cv. Jemalong A17</strain>
    </source>
</reference>
<dbReference type="Pfam" id="PF00560">
    <property type="entry name" value="LRR_1"/>
    <property type="match status" value="5"/>
</dbReference>
<dbReference type="FunFam" id="3.80.10.10:FF:000041">
    <property type="entry name" value="LRR receptor-like serine/threonine-protein kinase ERECTA"/>
    <property type="match status" value="1"/>
</dbReference>
<dbReference type="Proteomes" id="UP000002051">
    <property type="component" value="Unassembled WGS sequence"/>
</dbReference>
<proteinExistence type="predicted"/>
<dbReference type="PANTHER" id="PTHR48060:SF21">
    <property type="entry name" value="L DOMAIN-LIKE PROTEIN"/>
    <property type="match status" value="1"/>
</dbReference>
<comment type="subcellular location">
    <subcellularLocation>
        <location evidence="1">Membrane</location>
    </subcellularLocation>
</comment>
<keyword evidence="3" id="KW-0732">Signal</keyword>
<evidence type="ECO:0000256" key="2">
    <source>
        <dbReference type="ARBA" id="ARBA00022614"/>
    </source>
</evidence>
<accession>A0A072TEV6</accession>
<keyword evidence="4" id="KW-0677">Repeat</keyword>
<keyword evidence="7" id="KW-0675">Receptor</keyword>
<evidence type="ECO:0000256" key="4">
    <source>
        <dbReference type="ARBA" id="ARBA00022737"/>
    </source>
</evidence>
<keyword evidence="7" id="KW-0808">Transferase</keyword>
<dbReference type="InterPro" id="IPR053211">
    <property type="entry name" value="DNA_repair-toleration"/>
</dbReference>
<evidence type="ECO:0000313" key="8">
    <source>
        <dbReference type="EnsemblPlants" id="KEH15882"/>
    </source>
</evidence>